<proteinExistence type="predicted"/>
<gene>
    <name evidence="1" type="ORF">EDB92DRAFT_1068702</name>
</gene>
<dbReference type="AlphaFoldDB" id="A0AAD4LCJ0"/>
<evidence type="ECO:0000313" key="2">
    <source>
        <dbReference type="Proteomes" id="UP001201163"/>
    </source>
</evidence>
<protein>
    <submittedName>
        <fullName evidence="1">Uncharacterized protein</fullName>
    </submittedName>
</protein>
<evidence type="ECO:0000313" key="1">
    <source>
        <dbReference type="EMBL" id="KAH8988043.1"/>
    </source>
</evidence>
<comment type="caution">
    <text evidence="1">The sequence shown here is derived from an EMBL/GenBank/DDBJ whole genome shotgun (WGS) entry which is preliminary data.</text>
</comment>
<dbReference type="Proteomes" id="UP001201163">
    <property type="component" value="Unassembled WGS sequence"/>
</dbReference>
<reference evidence="1" key="1">
    <citation type="submission" date="2022-01" db="EMBL/GenBank/DDBJ databases">
        <title>Comparative genomics reveals a dynamic genome evolution in the ectomycorrhizal milk-cap (Lactarius) mushrooms.</title>
        <authorList>
            <consortium name="DOE Joint Genome Institute"/>
            <person name="Lebreton A."/>
            <person name="Tang N."/>
            <person name="Kuo A."/>
            <person name="LaButti K."/>
            <person name="Drula E."/>
            <person name="Barry K."/>
            <person name="Clum A."/>
            <person name="Lipzen A."/>
            <person name="Mousain D."/>
            <person name="Ng V."/>
            <person name="Wang R."/>
            <person name="Wang X."/>
            <person name="Dai Y."/>
            <person name="Henrissat B."/>
            <person name="Grigoriev I.V."/>
            <person name="Guerin-Laguette A."/>
            <person name="Yu F."/>
            <person name="Martin F.M."/>
        </authorList>
    </citation>
    <scope>NUCLEOTIDE SEQUENCE</scope>
    <source>
        <strain evidence="1">QP</strain>
    </source>
</reference>
<organism evidence="1 2">
    <name type="scientific">Lactarius akahatsu</name>
    <dbReference type="NCBI Taxonomy" id="416441"/>
    <lineage>
        <taxon>Eukaryota</taxon>
        <taxon>Fungi</taxon>
        <taxon>Dikarya</taxon>
        <taxon>Basidiomycota</taxon>
        <taxon>Agaricomycotina</taxon>
        <taxon>Agaricomycetes</taxon>
        <taxon>Russulales</taxon>
        <taxon>Russulaceae</taxon>
        <taxon>Lactarius</taxon>
    </lineage>
</organism>
<name>A0AAD4LCJ0_9AGAM</name>
<keyword evidence="2" id="KW-1185">Reference proteome</keyword>
<sequence length="127" mass="14403">MSSLIPINTYVDLGKRCVTFSACRRADFFEVSRTGELNSNEPEGLVTIIPNPTQFKTPLWFLTVGVSKKRCKVTAYAGSTRISAHWHRLRCYFFSYLTHTWPNVNNTICSPTHLSGMVATQQGSKRR</sequence>
<dbReference type="EMBL" id="JAKELL010000044">
    <property type="protein sequence ID" value="KAH8988043.1"/>
    <property type="molecule type" value="Genomic_DNA"/>
</dbReference>
<accession>A0AAD4LCJ0</accession>